<feature type="binding site" evidence="4">
    <location>
        <position position="291"/>
    </location>
    <ligand>
        <name>Zn(2+)</name>
        <dbReference type="ChEBI" id="CHEBI:29105"/>
    </ligand>
</feature>
<dbReference type="EMBL" id="CP054929">
    <property type="protein sequence ID" value="QKW50506.1"/>
    <property type="molecule type" value="Genomic_DNA"/>
</dbReference>
<evidence type="ECO:0000256" key="3">
    <source>
        <dbReference type="PIRSR" id="PIRSR606823-1"/>
    </source>
</evidence>
<reference evidence="9 10" key="1">
    <citation type="submission" date="2020-06" db="EMBL/GenBank/DDBJ databases">
        <title>Genome mining for natural products.</title>
        <authorList>
            <person name="Zhang B."/>
            <person name="Shi J."/>
            <person name="Ge H."/>
        </authorList>
    </citation>
    <scope>NUCLEOTIDE SEQUENCE [LARGE SCALE GENOMIC DNA]</scope>
    <source>
        <strain evidence="9 10">NA00687</strain>
    </source>
</reference>
<feature type="region of interest" description="Disordered" evidence="6">
    <location>
        <begin position="582"/>
        <end position="603"/>
    </location>
</feature>
<dbReference type="GO" id="GO:0042759">
    <property type="term" value="P:long-chain fatty acid biosynthetic process"/>
    <property type="evidence" value="ECO:0007669"/>
    <property type="project" value="TreeGrafter"/>
</dbReference>
<gene>
    <name evidence="9" type="ORF">HUT08_14305</name>
</gene>
<dbReference type="PANTHER" id="PTHR12670">
    <property type="entry name" value="CERAMIDASE"/>
    <property type="match status" value="1"/>
</dbReference>
<evidence type="ECO:0000256" key="5">
    <source>
        <dbReference type="RuleBase" id="RU366019"/>
    </source>
</evidence>
<evidence type="ECO:0000256" key="1">
    <source>
        <dbReference type="ARBA" id="ARBA00009835"/>
    </source>
</evidence>
<keyword evidence="10" id="KW-1185">Reference proteome</keyword>
<dbReference type="InterPro" id="IPR006823">
    <property type="entry name" value="Ceramidase_alk"/>
</dbReference>
<dbReference type="EC" id="3.5.1.23" evidence="5"/>
<feature type="binding site" evidence="4">
    <location>
        <position position="540"/>
    </location>
    <ligand>
        <name>Zn(2+)</name>
        <dbReference type="ChEBI" id="CHEBI:29105"/>
    </ligand>
</feature>
<dbReference type="GO" id="GO:0016020">
    <property type="term" value="C:membrane"/>
    <property type="evidence" value="ECO:0007669"/>
    <property type="project" value="GOC"/>
</dbReference>
<dbReference type="GO" id="GO:0046514">
    <property type="term" value="P:ceramide catabolic process"/>
    <property type="evidence" value="ECO:0007669"/>
    <property type="project" value="InterPro"/>
</dbReference>
<dbReference type="GO" id="GO:0017040">
    <property type="term" value="F:N-acylsphingosine amidohydrolase activity"/>
    <property type="evidence" value="ECO:0007669"/>
    <property type="project" value="UniProtKB-UniRule"/>
</dbReference>
<sequence>MSLRTLCPSRGPLGRAPLTIRTPRRGRGLRRRAAAPPRAAGRAAPARRAAARAALGALLAAALAAGLAAPGPAAADPAPASAGEASAEGGGYRVGVGIADVTGEAAEVGMMGYARLDQRTSGIHTRQWARAFVMEQPGGGRTAFVSADVGMIMQGVHQEVLRRLAERLGQRYTESNVVLSATHTHAGPGGHGHDVLYNLTTLGHQKKTYEAIVSGIVAAVVTADADRAPGTVKIATGDLKGANVNRSAAAFRRNPAAERARFPGEVDTRMTVLRFERAGRPVGMLSWFPTHATSMTPKNTLISADNKGYASYRVEHDAFGVDAADRGRFVAAFAQTNAGDMSPNLRDGGAHGPTDDEFENTRIIGERQAAKALELFNGATEELRGPIDHRQRYVDFSAVDVAGRYTPDGQPHRTCQAALGQAFTAGAEDGPGPDLVDEGELRANPLVVGLGAVLNPAPPGLRRCQAPKPVFLATGAQRPAWTPQVLPVQLVRIGQLTLTAAPAEFTIAAGHRVTDTVAAELGDSSRHTVFAGYSNAYSQYVTTPQEYDAQHYEGASTHFGRYTLPAYQQEFARLAQALRAGEPTPSQTRPAWRGDHQLSLNPGPVLDAPPVGREFGDVRDQPAADGYRRGERASATFFTGHPANDPRTGSTFLEVRRRDPGAPGGWRTVATDDDWSTTYRWQRAYLAVSTATLTWDIPREAEPGTYRLVHHGDARALTGGGSPFTGASRPFTVR</sequence>
<evidence type="ECO:0000259" key="8">
    <source>
        <dbReference type="Pfam" id="PF17048"/>
    </source>
</evidence>
<feature type="binding site" evidence="4">
    <location>
        <position position="504"/>
    </location>
    <ligand>
        <name>Zn(2+)</name>
        <dbReference type="ChEBI" id="CHEBI:29105"/>
    </ligand>
</feature>
<dbReference type="AlphaFoldDB" id="A0A7H8N846"/>
<evidence type="ECO:0000256" key="2">
    <source>
        <dbReference type="ARBA" id="ARBA00022801"/>
    </source>
</evidence>
<comment type="catalytic activity">
    <reaction evidence="5">
        <text>an N-acylsphing-4-enine + H2O = sphing-4-enine + a fatty acid</text>
        <dbReference type="Rhea" id="RHEA:20856"/>
        <dbReference type="ChEBI" id="CHEBI:15377"/>
        <dbReference type="ChEBI" id="CHEBI:28868"/>
        <dbReference type="ChEBI" id="CHEBI:52639"/>
        <dbReference type="ChEBI" id="CHEBI:57756"/>
        <dbReference type="EC" id="3.5.1.23"/>
    </reaction>
</comment>
<proteinExistence type="inferred from homology"/>
<dbReference type="PANTHER" id="PTHR12670:SF1">
    <property type="entry name" value="NEUTRAL CERAMIDASE"/>
    <property type="match status" value="1"/>
</dbReference>
<organism evidence="9 10">
    <name type="scientific">Streptomyces buecherae</name>
    <dbReference type="NCBI Taxonomy" id="2763006"/>
    <lineage>
        <taxon>Bacteria</taxon>
        <taxon>Bacillati</taxon>
        <taxon>Actinomycetota</taxon>
        <taxon>Actinomycetes</taxon>
        <taxon>Kitasatosporales</taxon>
        <taxon>Streptomycetaceae</taxon>
        <taxon>Streptomyces</taxon>
    </lineage>
</organism>
<dbReference type="InterPro" id="IPR038445">
    <property type="entry name" value="NCDase_C_sf"/>
</dbReference>
<keyword evidence="4" id="KW-0479">Metal-binding</keyword>
<dbReference type="Gene3D" id="2.60.40.2300">
    <property type="entry name" value="Neutral/alkaline non-lysosomal ceramidase, C-terminal domain"/>
    <property type="match status" value="1"/>
</dbReference>
<keyword evidence="5" id="KW-0746">Sphingolipid metabolism</keyword>
<keyword evidence="2 5" id="KW-0378">Hydrolase</keyword>
<evidence type="ECO:0000313" key="10">
    <source>
        <dbReference type="Proteomes" id="UP000509303"/>
    </source>
</evidence>
<protein>
    <recommendedName>
        <fullName evidence="5">Neutral ceramidase</fullName>
        <ecNumber evidence="5">3.5.1.23</ecNumber>
    </recommendedName>
</protein>
<evidence type="ECO:0000313" key="9">
    <source>
        <dbReference type="EMBL" id="QKW50506.1"/>
    </source>
</evidence>
<feature type="active site" description="Nucleophile" evidence="3">
    <location>
        <position position="342"/>
    </location>
</feature>
<feature type="domain" description="Neutral/alkaline non-lysosomal ceramidase N-terminal" evidence="7">
    <location>
        <begin position="92"/>
        <end position="569"/>
    </location>
</feature>
<comment type="cofactor">
    <cofactor evidence="4">
        <name>Zn(2+)</name>
        <dbReference type="ChEBI" id="CHEBI:29105"/>
    </cofactor>
    <text evidence="4">Binds 1 zinc ion per subunit.</text>
</comment>
<feature type="domain" description="Neutral/alkaline non-lysosomal ceramidase C-terminal" evidence="8">
    <location>
        <begin position="571"/>
        <end position="733"/>
    </location>
</feature>
<dbReference type="InterPro" id="IPR031331">
    <property type="entry name" value="NEUT/ALK_ceramidase_C"/>
</dbReference>
<feature type="region of interest" description="Disordered" evidence="6">
    <location>
        <begin position="1"/>
        <end position="45"/>
    </location>
</feature>
<evidence type="ECO:0000259" key="7">
    <source>
        <dbReference type="Pfam" id="PF04734"/>
    </source>
</evidence>
<evidence type="ECO:0000256" key="4">
    <source>
        <dbReference type="PIRSR" id="PIRSR606823-2"/>
    </source>
</evidence>
<name>A0A7H8N846_9ACTN</name>
<feature type="compositionally biased region" description="Low complexity" evidence="6">
    <location>
        <begin position="34"/>
        <end position="45"/>
    </location>
</feature>
<keyword evidence="4" id="KW-0862">Zinc</keyword>
<feature type="compositionally biased region" description="Basic residues" evidence="6">
    <location>
        <begin position="22"/>
        <end position="33"/>
    </location>
</feature>
<accession>A0A7H8N846</accession>
<evidence type="ECO:0000256" key="6">
    <source>
        <dbReference type="SAM" id="MobiDB-lite"/>
    </source>
</evidence>
<dbReference type="RefSeq" id="WP_176162242.1">
    <property type="nucleotide sequence ID" value="NZ_CP054929.1"/>
</dbReference>
<keyword evidence="5" id="KW-0443">Lipid metabolism</keyword>
<dbReference type="GO" id="GO:0046872">
    <property type="term" value="F:metal ion binding"/>
    <property type="evidence" value="ECO:0007669"/>
    <property type="project" value="UniProtKB-KW"/>
</dbReference>
<dbReference type="InterPro" id="IPR031329">
    <property type="entry name" value="NEUT/ALK_ceramidase_N"/>
</dbReference>
<dbReference type="Pfam" id="PF04734">
    <property type="entry name" value="Ceramidase_alk"/>
    <property type="match status" value="1"/>
</dbReference>
<dbReference type="Proteomes" id="UP000509303">
    <property type="component" value="Chromosome"/>
</dbReference>
<feature type="binding site" evidence="4">
    <location>
        <position position="183"/>
    </location>
    <ligand>
        <name>Zn(2+)</name>
        <dbReference type="ChEBI" id="CHEBI:29105"/>
    </ligand>
</feature>
<comment type="similarity">
    <text evidence="1 5">Belongs to the neutral ceramidase family.</text>
</comment>
<dbReference type="GO" id="GO:0046512">
    <property type="term" value="P:sphingosine biosynthetic process"/>
    <property type="evidence" value="ECO:0007669"/>
    <property type="project" value="TreeGrafter"/>
</dbReference>
<dbReference type="GO" id="GO:0005576">
    <property type="term" value="C:extracellular region"/>
    <property type="evidence" value="ECO:0007669"/>
    <property type="project" value="TreeGrafter"/>
</dbReference>
<dbReference type="Pfam" id="PF17048">
    <property type="entry name" value="Ceramidse_alk_C"/>
    <property type="match status" value="1"/>
</dbReference>